<reference evidence="3" key="1">
    <citation type="submission" date="2017-05" db="EMBL/GenBank/DDBJ databases">
        <title>Complete and WGS of Bordetella genogroups.</title>
        <authorList>
            <person name="Spilker T."/>
            <person name="Lipuma J."/>
        </authorList>
    </citation>
    <scope>NUCLEOTIDE SEQUENCE [LARGE SCALE GENOMIC DNA]</scope>
    <source>
        <strain evidence="3">AU8256</strain>
    </source>
</reference>
<keyword evidence="1" id="KW-0812">Transmembrane</keyword>
<dbReference type="Pfam" id="PF05437">
    <property type="entry name" value="AzlD"/>
    <property type="match status" value="1"/>
</dbReference>
<evidence type="ECO:0000313" key="2">
    <source>
        <dbReference type="EMBL" id="OZI69882.1"/>
    </source>
</evidence>
<name>A0A261V8E7_9BORD</name>
<dbReference type="EMBL" id="NEVT01000009">
    <property type="protein sequence ID" value="OZI69882.1"/>
    <property type="molecule type" value="Genomic_DNA"/>
</dbReference>
<dbReference type="RefSeq" id="WP_028354506.1">
    <property type="nucleotide sequence ID" value="NZ_NEVT01000009.1"/>
</dbReference>
<dbReference type="AlphaFoldDB" id="A0A261V8E7"/>
<evidence type="ECO:0000256" key="1">
    <source>
        <dbReference type="SAM" id="Phobius"/>
    </source>
</evidence>
<keyword evidence="1" id="KW-1133">Transmembrane helix</keyword>
<keyword evidence="3" id="KW-1185">Reference proteome</keyword>
<feature type="transmembrane region" description="Helical" evidence="1">
    <location>
        <begin position="40"/>
        <end position="59"/>
    </location>
</feature>
<evidence type="ECO:0000313" key="3">
    <source>
        <dbReference type="Proteomes" id="UP000215633"/>
    </source>
</evidence>
<gene>
    <name evidence="2" type="ORF">CAL24_23200</name>
</gene>
<comment type="caution">
    <text evidence="2">The sequence shown here is derived from an EMBL/GenBank/DDBJ whole genome shotgun (WGS) entry which is preliminary data.</text>
</comment>
<protein>
    <recommendedName>
        <fullName evidence="4">AzlD family protein</fullName>
    </recommendedName>
</protein>
<accession>A0A261V8E7</accession>
<sequence length="99" mass="10370">MVDPANLFAIVMMATVTYLARIGGYILLRNRSLGPRAMAVLEAAPGCVLISVIAPVFVSDRPADLLALALTVVAATRLPLLATVIVGVGSAALLRHWFA</sequence>
<dbReference type="Proteomes" id="UP000215633">
    <property type="component" value="Unassembled WGS sequence"/>
</dbReference>
<feature type="transmembrane region" description="Helical" evidence="1">
    <location>
        <begin position="6"/>
        <end position="28"/>
    </location>
</feature>
<keyword evidence="1" id="KW-0472">Membrane</keyword>
<dbReference type="InterPro" id="IPR008407">
    <property type="entry name" value="Brnchd-chn_aa_trnsp_AzlD"/>
</dbReference>
<feature type="transmembrane region" description="Helical" evidence="1">
    <location>
        <begin position="65"/>
        <end position="94"/>
    </location>
</feature>
<organism evidence="2 3">
    <name type="scientific">Bordetella genomosp. 2</name>
    <dbReference type="NCBI Taxonomy" id="1983456"/>
    <lineage>
        <taxon>Bacteria</taxon>
        <taxon>Pseudomonadati</taxon>
        <taxon>Pseudomonadota</taxon>
        <taxon>Betaproteobacteria</taxon>
        <taxon>Burkholderiales</taxon>
        <taxon>Alcaligenaceae</taxon>
        <taxon>Bordetella</taxon>
    </lineage>
</organism>
<proteinExistence type="predicted"/>
<evidence type="ECO:0008006" key="4">
    <source>
        <dbReference type="Google" id="ProtNLM"/>
    </source>
</evidence>